<dbReference type="AlphaFoldDB" id="A0A0U1HQQ1"/>
<dbReference type="EMBL" id="CP009787">
    <property type="protein sequence ID" value="AJJ09207.1"/>
    <property type="molecule type" value="Genomic_DNA"/>
</dbReference>
<reference evidence="3 5" key="2">
    <citation type="submission" date="2015-03" db="EMBL/GenBank/DDBJ databases">
        <authorList>
            <person name="Murphy D."/>
        </authorList>
    </citation>
    <scope>NUCLEOTIDE SEQUENCE [LARGE SCALE GENOMIC DNA]</scope>
    <source>
        <strain evidence="3 5">68/02</strain>
    </source>
</reference>
<keyword evidence="1" id="KW-0472">Membrane</keyword>
<proteinExistence type="predicted"/>
<protein>
    <submittedName>
        <fullName evidence="3">Uncharacterized protein</fullName>
    </submittedName>
</protein>
<keyword evidence="4" id="KW-1185">Reference proteome</keyword>
<dbReference type="Proteomes" id="UP000031914">
    <property type="component" value="Chromosome"/>
</dbReference>
<dbReference type="KEGG" id="yro:CH64_3680"/>
<evidence type="ECO:0000313" key="3">
    <source>
        <dbReference type="EMBL" id="CQI88873.1"/>
    </source>
</evidence>
<organism evidence="3 5">
    <name type="scientific">Yersinia rohdei</name>
    <dbReference type="NCBI Taxonomy" id="29485"/>
    <lineage>
        <taxon>Bacteria</taxon>
        <taxon>Pseudomonadati</taxon>
        <taxon>Pseudomonadota</taxon>
        <taxon>Gammaproteobacteria</taxon>
        <taxon>Enterobacterales</taxon>
        <taxon>Yersiniaceae</taxon>
        <taxon>Yersinia</taxon>
    </lineage>
</organism>
<evidence type="ECO:0000313" key="2">
    <source>
        <dbReference type="EMBL" id="AJJ09207.1"/>
    </source>
</evidence>
<evidence type="ECO:0000313" key="4">
    <source>
        <dbReference type="Proteomes" id="UP000031914"/>
    </source>
</evidence>
<accession>A0A0U1HQQ1</accession>
<gene>
    <name evidence="2" type="ORF">CH64_3680</name>
    <name evidence="3" type="ORF">ERS008555_01223</name>
</gene>
<dbReference type="Proteomes" id="UP000042054">
    <property type="component" value="Unassembled WGS sequence"/>
</dbReference>
<keyword evidence="1" id="KW-1133">Transmembrane helix</keyword>
<keyword evidence="1" id="KW-0812">Transmembrane</keyword>
<dbReference type="STRING" id="29485.CH64_3680"/>
<sequence length="49" mass="5215">MTEKEDMKEYIVPAILVLASVIAISAVAAITIALLGNGIKIGDMTYYLS</sequence>
<feature type="transmembrane region" description="Helical" evidence="1">
    <location>
        <begin position="12"/>
        <end position="35"/>
    </location>
</feature>
<evidence type="ECO:0000313" key="5">
    <source>
        <dbReference type="Proteomes" id="UP000042054"/>
    </source>
</evidence>
<reference evidence="2 4" key="1">
    <citation type="journal article" date="2015" name="Genome Announc.">
        <title>Thirty-Two Complete Genome Assemblies of Nine Yersinia Species, Including Y. pestis, Y. pseudotuberculosis, and Y. enterocolitica.</title>
        <authorList>
            <person name="Johnson S.L."/>
            <person name="Daligault H.E."/>
            <person name="Davenport K.W."/>
            <person name="Jaissle J."/>
            <person name="Frey K.G."/>
            <person name="Ladner J.T."/>
            <person name="Broomall S.M."/>
            <person name="Bishop-Lilly K.A."/>
            <person name="Bruce D.C."/>
            <person name="Coyne S.R."/>
            <person name="Gibbons H.S."/>
            <person name="Lo C.C."/>
            <person name="Munk A.C."/>
            <person name="Rosenzweig C.N."/>
            <person name="Koroleva G.I."/>
            <person name="Palacios G.F."/>
            <person name="Redden C.L."/>
            <person name="Xu Y."/>
            <person name="Minogue T.D."/>
            <person name="Chain P.S."/>
        </authorList>
    </citation>
    <scope>NUCLEOTIDE SEQUENCE [LARGE SCALE GENOMIC DNA]</scope>
    <source>
        <strain evidence="2 4">YRA</strain>
    </source>
</reference>
<evidence type="ECO:0000256" key="1">
    <source>
        <dbReference type="SAM" id="Phobius"/>
    </source>
</evidence>
<name>A0A0U1HQQ1_YERRO</name>
<dbReference type="EMBL" id="CTKE01000005">
    <property type="protein sequence ID" value="CQI88873.1"/>
    <property type="molecule type" value="Genomic_DNA"/>
</dbReference>